<dbReference type="Gene3D" id="2.40.70.10">
    <property type="entry name" value="Acid Proteases"/>
    <property type="match status" value="1"/>
</dbReference>
<dbReference type="InterPro" id="IPR036034">
    <property type="entry name" value="PDZ_sf"/>
</dbReference>
<organism evidence="2 3">
    <name type="scientific">Dictyobacter kobayashii</name>
    <dbReference type="NCBI Taxonomy" id="2014872"/>
    <lineage>
        <taxon>Bacteria</taxon>
        <taxon>Bacillati</taxon>
        <taxon>Chloroflexota</taxon>
        <taxon>Ktedonobacteria</taxon>
        <taxon>Ktedonobacterales</taxon>
        <taxon>Dictyobacteraceae</taxon>
        <taxon>Dictyobacter</taxon>
    </lineage>
</organism>
<protein>
    <recommendedName>
        <fullName evidence="1">PDZ domain-containing protein</fullName>
    </recommendedName>
</protein>
<dbReference type="InterPro" id="IPR021109">
    <property type="entry name" value="Peptidase_aspartic_dom_sf"/>
</dbReference>
<comment type="caution">
    <text evidence="2">The sequence shown here is derived from an EMBL/GenBank/DDBJ whole genome shotgun (WGS) entry which is preliminary data.</text>
</comment>
<reference evidence="3" key="1">
    <citation type="submission" date="2018-12" db="EMBL/GenBank/DDBJ databases">
        <title>Tengunoibacter tsumagoiensis gen. nov., sp. nov., Dictyobacter kobayashii sp. nov., D. alpinus sp. nov., and D. joshuensis sp. nov. and description of Dictyobacteraceae fam. nov. within the order Ktedonobacterales isolated from Tengu-no-mugimeshi.</title>
        <authorList>
            <person name="Wang C.M."/>
            <person name="Zheng Y."/>
            <person name="Sakai Y."/>
            <person name="Toyoda A."/>
            <person name="Minakuchi Y."/>
            <person name="Abe K."/>
            <person name="Yokota A."/>
            <person name="Yabe S."/>
        </authorList>
    </citation>
    <scope>NUCLEOTIDE SEQUENCE [LARGE SCALE GENOMIC DNA]</scope>
    <source>
        <strain evidence="3">Uno11</strain>
    </source>
</reference>
<sequence length="380" mass="41758">MTVQQHGCISLHLSHDRPYIEIEIRTASGYIRKARFLVDTGGGALIFTEALVQDLELPIEDELLTLFGKHIFRRFGPPRLFVGPCELDMTQVSALMAVGTCSLFPGEAVDGILPGFLLSRYCVLLDYSTGTFSLSPSCLTAMRGEPVPISFHPLSGFPCVEVTIAGEQYGLLLDTAASCTMLSEAVVETWARQFPAWPRARCAVGTANMGAPDEEHATMMRIPRMTVGSVLLRHVTVVSHPIRAFEMRRFDVLAAPIVGGLAGNVLKQFRIEIDYAHAMSYWEWCDESYPYDMDLVGLTLSLNADSTYRVAAISDCNYACVRQSVCVGDRLLQVDGLRVTGLSLSRVVDALRGSPGQRYTLLLEREGELRSVSVATARIV</sequence>
<proteinExistence type="predicted"/>
<dbReference type="Gene3D" id="2.30.42.10">
    <property type="match status" value="1"/>
</dbReference>
<dbReference type="AlphaFoldDB" id="A0A402AXS0"/>
<evidence type="ECO:0000313" key="3">
    <source>
        <dbReference type="Proteomes" id="UP000287188"/>
    </source>
</evidence>
<dbReference type="RefSeq" id="WP_161977977.1">
    <property type="nucleotide sequence ID" value="NZ_BIFS01000002.1"/>
</dbReference>
<dbReference type="SUPFAM" id="SSF50630">
    <property type="entry name" value="Acid proteases"/>
    <property type="match status" value="1"/>
</dbReference>
<evidence type="ECO:0000259" key="1">
    <source>
        <dbReference type="PROSITE" id="PS50106"/>
    </source>
</evidence>
<dbReference type="SUPFAM" id="SSF50156">
    <property type="entry name" value="PDZ domain-like"/>
    <property type="match status" value="1"/>
</dbReference>
<dbReference type="PROSITE" id="PS50106">
    <property type="entry name" value="PDZ"/>
    <property type="match status" value="1"/>
</dbReference>
<dbReference type="EMBL" id="BIFS01000002">
    <property type="protein sequence ID" value="GCE23906.1"/>
    <property type="molecule type" value="Genomic_DNA"/>
</dbReference>
<feature type="domain" description="PDZ" evidence="1">
    <location>
        <begin position="296"/>
        <end position="366"/>
    </location>
</feature>
<dbReference type="Proteomes" id="UP000287188">
    <property type="component" value="Unassembled WGS sequence"/>
</dbReference>
<name>A0A402AXS0_9CHLR</name>
<keyword evidence="3" id="KW-1185">Reference proteome</keyword>
<evidence type="ECO:0000313" key="2">
    <source>
        <dbReference type="EMBL" id="GCE23906.1"/>
    </source>
</evidence>
<dbReference type="InterPro" id="IPR001478">
    <property type="entry name" value="PDZ"/>
</dbReference>
<accession>A0A402AXS0</accession>
<gene>
    <name evidence="2" type="ORF">KDK_77060</name>
</gene>